<gene>
    <name evidence="2" type="ORF">SORBI_3002G171901</name>
</gene>
<organism evidence="2 3">
    <name type="scientific">Sorghum bicolor</name>
    <name type="common">Sorghum</name>
    <name type="synonym">Sorghum vulgare</name>
    <dbReference type="NCBI Taxonomy" id="4558"/>
    <lineage>
        <taxon>Eukaryota</taxon>
        <taxon>Viridiplantae</taxon>
        <taxon>Streptophyta</taxon>
        <taxon>Embryophyta</taxon>
        <taxon>Tracheophyta</taxon>
        <taxon>Spermatophyta</taxon>
        <taxon>Magnoliopsida</taxon>
        <taxon>Liliopsida</taxon>
        <taxon>Poales</taxon>
        <taxon>Poaceae</taxon>
        <taxon>PACMAD clade</taxon>
        <taxon>Panicoideae</taxon>
        <taxon>Andropogonodae</taxon>
        <taxon>Andropogoneae</taxon>
        <taxon>Sorghinae</taxon>
        <taxon>Sorghum</taxon>
    </lineage>
</organism>
<accession>A0A1B6QBX6</accession>
<feature type="region of interest" description="Disordered" evidence="1">
    <location>
        <begin position="46"/>
        <end position="72"/>
    </location>
</feature>
<dbReference type="Gramene" id="KXG35433">
    <property type="protein sequence ID" value="KXG35433"/>
    <property type="gene ID" value="SORBI_3002G171901"/>
</dbReference>
<reference evidence="3" key="2">
    <citation type="journal article" date="2018" name="Plant J.">
        <title>The Sorghum bicolor reference genome: improved assembly, gene annotations, a transcriptome atlas, and signatures of genome organization.</title>
        <authorList>
            <person name="McCormick R.F."/>
            <person name="Truong S.K."/>
            <person name="Sreedasyam A."/>
            <person name="Jenkins J."/>
            <person name="Shu S."/>
            <person name="Sims D."/>
            <person name="Kennedy M."/>
            <person name="Amirebrahimi M."/>
            <person name="Weers B.D."/>
            <person name="McKinley B."/>
            <person name="Mattison A."/>
            <person name="Morishige D.T."/>
            <person name="Grimwood J."/>
            <person name="Schmutz J."/>
            <person name="Mullet J.E."/>
        </authorList>
    </citation>
    <scope>NUCLEOTIDE SEQUENCE [LARGE SCALE GENOMIC DNA]</scope>
    <source>
        <strain evidence="3">cv. BTx623</strain>
    </source>
</reference>
<dbReference type="InParanoid" id="A0A1B6QBX6"/>
<evidence type="ECO:0000313" key="3">
    <source>
        <dbReference type="Proteomes" id="UP000000768"/>
    </source>
</evidence>
<dbReference type="AlphaFoldDB" id="A0A1B6QBX6"/>
<proteinExistence type="predicted"/>
<feature type="region of interest" description="Disordered" evidence="1">
    <location>
        <begin position="1"/>
        <end position="21"/>
    </location>
</feature>
<keyword evidence="3" id="KW-1185">Reference proteome</keyword>
<sequence>MSEEGQSASEDATLGFGPQVGEVGGVMPGLGGAARRGWWRACAAEEPARVRDASASLGPSRRRGSFLQDPFL</sequence>
<reference evidence="2 3" key="1">
    <citation type="journal article" date="2009" name="Nature">
        <title>The Sorghum bicolor genome and the diversification of grasses.</title>
        <authorList>
            <person name="Paterson A.H."/>
            <person name="Bowers J.E."/>
            <person name="Bruggmann R."/>
            <person name="Dubchak I."/>
            <person name="Grimwood J."/>
            <person name="Gundlach H."/>
            <person name="Haberer G."/>
            <person name="Hellsten U."/>
            <person name="Mitros T."/>
            <person name="Poliakov A."/>
            <person name="Schmutz J."/>
            <person name="Spannagl M."/>
            <person name="Tang H."/>
            <person name="Wang X."/>
            <person name="Wicker T."/>
            <person name="Bharti A.K."/>
            <person name="Chapman J."/>
            <person name="Feltus F.A."/>
            <person name="Gowik U."/>
            <person name="Grigoriev I.V."/>
            <person name="Lyons E."/>
            <person name="Maher C.A."/>
            <person name="Martis M."/>
            <person name="Narechania A."/>
            <person name="Otillar R.P."/>
            <person name="Penning B.W."/>
            <person name="Salamov A.A."/>
            <person name="Wang Y."/>
            <person name="Zhang L."/>
            <person name="Carpita N.C."/>
            <person name="Freeling M."/>
            <person name="Gingle A.R."/>
            <person name="Hash C.T."/>
            <person name="Keller B."/>
            <person name="Klein P."/>
            <person name="Kresovich S."/>
            <person name="McCann M.C."/>
            <person name="Ming R."/>
            <person name="Peterson D.G."/>
            <person name="Mehboob-ur-Rahman"/>
            <person name="Ware D."/>
            <person name="Westhoff P."/>
            <person name="Mayer K.F."/>
            <person name="Messing J."/>
            <person name="Rokhsar D.S."/>
        </authorList>
    </citation>
    <scope>NUCLEOTIDE SEQUENCE [LARGE SCALE GENOMIC DNA]</scope>
    <source>
        <strain evidence="3">cv. BTx623</strain>
    </source>
</reference>
<protein>
    <submittedName>
        <fullName evidence="2">Uncharacterized protein</fullName>
    </submittedName>
</protein>
<feature type="compositionally biased region" description="Polar residues" evidence="1">
    <location>
        <begin position="1"/>
        <end position="10"/>
    </location>
</feature>
<dbReference type="Proteomes" id="UP000000768">
    <property type="component" value="Chromosome 2"/>
</dbReference>
<evidence type="ECO:0000313" key="2">
    <source>
        <dbReference type="EMBL" id="KXG35433.2"/>
    </source>
</evidence>
<dbReference type="EMBL" id="CM000761">
    <property type="protein sequence ID" value="KXG35433.2"/>
    <property type="molecule type" value="Genomic_DNA"/>
</dbReference>
<name>A0A1B6QBX6_SORBI</name>
<evidence type="ECO:0000256" key="1">
    <source>
        <dbReference type="SAM" id="MobiDB-lite"/>
    </source>
</evidence>